<dbReference type="Pfam" id="PF13237">
    <property type="entry name" value="Fer4_10"/>
    <property type="match status" value="1"/>
</dbReference>
<dbReference type="InterPro" id="IPR009016">
    <property type="entry name" value="Fe_hydrogenase"/>
</dbReference>
<name>A0A1M6KJY2_9FIRM</name>
<dbReference type="InterPro" id="IPR017896">
    <property type="entry name" value="4Fe4S_Fe-S-bd"/>
</dbReference>
<dbReference type="AlphaFoldDB" id="A0A1M6KJY2"/>
<feature type="domain" description="4Fe-4S ferredoxin-type" evidence="5">
    <location>
        <begin position="32"/>
        <end position="61"/>
    </location>
</feature>
<evidence type="ECO:0000256" key="1">
    <source>
        <dbReference type="ARBA" id="ARBA00022485"/>
    </source>
</evidence>
<dbReference type="EMBL" id="FQZL01000026">
    <property type="protein sequence ID" value="SHJ59255.1"/>
    <property type="molecule type" value="Genomic_DNA"/>
</dbReference>
<evidence type="ECO:0000256" key="2">
    <source>
        <dbReference type="ARBA" id="ARBA00022723"/>
    </source>
</evidence>
<dbReference type="PROSITE" id="PS00198">
    <property type="entry name" value="4FE4S_FER_1"/>
    <property type="match status" value="1"/>
</dbReference>
<dbReference type="PROSITE" id="PS51656">
    <property type="entry name" value="4FE4S"/>
    <property type="match status" value="1"/>
</dbReference>
<reference evidence="7 8" key="1">
    <citation type="submission" date="2016-11" db="EMBL/GenBank/DDBJ databases">
        <authorList>
            <person name="Jaros S."/>
            <person name="Januszkiewicz K."/>
            <person name="Wedrychowicz H."/>
        </authorList>
    </citation>
    <scope>NUCLEOTIDE SEQUENCE [LARGE SCALE GENOMIC DNA]</scope>
    <source>
        <strain evidence="7 8">DSM 17477</strain>
    </source>
</reference>
<dbReference type="InterPro" id="IPR007202">
    <property type="entry name" value="4Fe-4S_dom"/>
</dbReference>
<feature type="domain" description="4Fe-4S" evidence="6">
    <location>
        <begin position="363"/>
        <end position="414"/>
    </location>
</feature>
<dbReference type="Gene3D" id="3.40.950.10">
    <property type="entry name" value="Fe-only Hydrogenase (Larger Subunit), Chain L, domain 3"/>
    <property type="match status" value="2"/>
</dbReference>
<dbReference type="Gene3D" id="3.30.70.20">
    <property type="match status" value="1"/>
</dbReference>
<dbReference type="STRING" id="1121476.SAMN02745751_02920"/>
<dbReference type="Proteomes" id="UP000184052">
    <property type="component" value="Unassembled WGS sequence"/>
</dbReference>
<dbReference type="PANTHER" id="PTHR43560:SF1">
    <property type="entry name" value="ION-TRANSLOCATING OXIDOREDUCTASE COMPLEX SUBUNIT B"/>
    <property type="match status" value="1"/>
</dbReference>
<evidence type="ECO:0000259" key="5">
    <source>
        <dbReference type="PROSITE" id="PS51379"/>
    </source>
</evidence>
<dbReference type="Pfam" id="PF04060">
    <property type="entry name" value="FeS"/>
    <property type="match status" value="1"/>
</dbReference>
<dbReference type="PROSITE" id="PS51379">
    <property type="entry name" value="4FE4S_FER_2"/>
    <property type="match status" value="2"/>
</dbReference>
<proteinExistence type="predicted"/>
<keyword evidence="4" id="KW-0411">Iron-sulfur</keyword>
<dbReference type="Gene3D" id="3.40.50.1780">
    <property type="match status" value="1"/>
</dbReference>
<keyword evidence="3" id="KW-0408">Iron</keyword>
<dbReference type="RefSeq" id="WP_094762972.1">
    <property type="nucleotide sequence ID" value="NZ_FQZL01000026.1"/>
</dbReference>
<evidence type="ECO:0000256" key="3">
    <source>
        <dbReference type="ARBA" id="ARBA00023004"/>
    </source>
</evidence>
<sequence length="414" mass="46289">MDRAFFLDKDKCQGCTNCMRKCPTEAIRVVNKKAIINIEKCIHCGECIRVCPYNAYAPSTDKIEDIDKDKISIVIPSVTVYGQFGHGTETCKIHRALLSIGFDYVYDESWGAELVSKAIDKKLREKDVLKPLINSNCPAVIRLIKVKYPSLLEHMIEIQSPMEIAAKLAIRKVKEIFRKSNKPIEVFYISPCPAKAISVKKPVGTSGSSIDKVISFKEIYGDLVRAIKMQDDMCFSTPSLTGLQWCISGGQAKAVNADNSIAVSGIENVMDILDEIELGKLDHVDFVELMSCNGSCVGGSFNFENPFVAKNNINYIIKNTDESMVLNDDLEKFDEFEELGYFEDELDLKDMIEKKVDLKAAIKRMEEIEKIYGILPRLDCGSCGSPTCRALAEDIVDGINELDSCVILKLRNRS</sequence>
<evidence type="ECO:0000256" key="4">
    <source>
        <dbReference type="ARBA" id="ARBA00023014"/>
    </source>
</evidence>
<keyword evidence="1" id="KW-0004">4Fe-4S</keyword>
<dbReference type="Pfam" id="PF02906">
    <property type="entry name" value="Fe_hyd_lg_C"/>
    <property type="match status" value="2"/>
</dbReference>
<keyword evidence="2" id="KW-0479">Metal-binding</keyword>
<dbReference type="InterPro" id="IPR050395">
    <property type="entry name" value="4Fe4S_Ferredoxin_RnfB"/>
</dbReference>
<evidence type="ECO:0000259" key="6">
    <source>
        <dbReference type="PROSITE" id="PS51656"/>
    </source>
</evidence>
<dbReference type="OrthoDB" id="9804603at2"/>
<dbReference type="InterPro" id="IPR004108">
    <property type="entry name" value="Fe_hydrogenase_lsu_C"/>
</dbReference>
<dbReference type="InterPro" id="IPR017900">
    <property type="entry name" value="4Fe4S_Fe_S_CS"/>
</dbReference>
<dbReference type="GO" id="GO:0046872">
    <property type="term" value="F:metal ion binding"/>
    <property type="evidence" value="ECO:0007669"/>
    <property type="project" value="UniProtKB-KW"/>
</dbReference>
<accession>A0A1M6KJY2</accession>
<feature type="domain" description="4Fe-4S ferredoxin-type" evidence="5">
    <location>
        <begin position="3"/>
        <end position="31"/>
    </location>
</feature>
<protein>
    <submittedName>
        <fullName evidence="7">Iron only hydrogenase large subunit, C-terminal domain</fullName>
    </submittedName>
</protein>
<gene>
    <name evidence="7" type="ORF">SAMN02745751_02920</name>
</gene>
<organism evidence="7 8">
    <name type="scientific">Dethiosulfatibacter aminovorans DSM 17477</name>
    <dbReference type="NCBI Taxonomy" id="1121476"/>
    <lineage>
        <taxon>Bacteria</taxon>
        <taxon>Bacillati</taxon>
        <taxon>Bacillota</taxon>
        <taxon>Tissierellia</taxon>
        <taxon>Dethiosulfatibacter</taxon>
    </lineage>
</organism>
<dbReference type="SUPFAM" id="SSF53920">
    <property type="entry name" value="Fe-only hydrogenase"/>
    <property type="match status" value="1"/>
</dbReference>
<dbReference type="GO" id="GO:0051539">
    <property type="term" value="F:4 iron, 4 sulfur cluster binding"/>
    <property type="evidence" value="ECO:0007669"/>
    <property type="project" value="UniProtKB-KW"/>
</dbReference>
<evidence type="ECO:0000313" key="7">
    <source>
        <dbReference type="EMBL" id="SHJ59255.1"/>
    </source>
</evidence>
<keyword evidence="8" id="KW-1185">Reference proteome</keyword>
<evidence type="ECO:0000313" key="8">
    <source>
        <dbReference type="Proteomes" id="UP000184052"/>
    </source>
</evidence>
<dbReference type="SUPFAM" id="SSF54862">
    <property type="entry name" value="4Fe-4S ferredoxins"/>
    <property type="match status" value="1"/>
</dbReference>
<dbReference type="Gene3D" id="1.10.15.40">
    <property type="entry name" value="Electron transport complex subunit B, putative Fe-S cluster"/>
    <property type="match status" value="1"/>
</dbReference>
<dbReference type="PANTHER" id="PTHR43560">
    <property type="entry name" value="ION-TRANSLOCATING OXIDOREDUCTASE COMPLEX SUBUNIT B"/>
    <property type="match status" value="1"/>
</dbReference>